<gene>
    <name evidence="1" type="ORF">C2E15_03840</name>
</gene>
<evidence type="ECO:0000313" key="2">
    <source>
        <dbReference type="Proteomes" id="UP000238365"/>
    </source>
</evidence>
<organism evidence="1 2">
    <name type="scientific">Mixta gaviniae</name>
    <dbReference type="NCBI Taxonomy" id="665914"/>
    <lineage>
        <taxon>Bacteria</taxon>
        <taxon>Pseudomonadati</taxon>
        <taxon>Pseudomonadota</taxon>
        <taxon>Gammaproteobacteria</taxon>
        <taxon>Enterobacterales</taxon>
        <taxon>Erwiniaceae</taxon>
        <taxon>Mixta</taxon>
    </lineage>
</organism>
<protein>
    <submittedName>
        <fullName evidence="1">Uncharacterized protein</fullName>
    </submittedName>
</protein>
<proteinExistence type="predicted"/>
<dbReference type="RefSeq" id="WP_104956196.1">
    <property type="nucleotide sequence ID" value="NZ_CP026377.1"/>
</dbReference>
<reference evidence="1 2" key="1">
    <citation type="submission" date="2018-01" db="EMBL/GenBank/DDBJ databases">
        <title>Complete and assembled Genome of Pantoea gaviniae DSM22758T.</title>
        <authorList>
            <person name="Stevens M.J.A."/>
            <person name="Zurfluh K."/>
            <person name="Stephan R."/>
        </authorList>
    </citation>
    <scope>NUCLEOTIDE SEQUENCE [LARGE SCALE GENOMIC DNA]</scope>
    <source>
        <strain evidence="1 2">DSM 22758</strain>
    </source>
</reference>
<accession>A0A2L0ICR3</accession>
<sequence length="70" mass="8154">MEIYGYENEEGDLMSLQEMTLKVTVDELKILSSFIINTVNLMEEHKENFGHEHLSDFTKNCCMPEVIITK</sequence>
<dbReference type="Proteomes" id="UP000238365">
    <property type="component" value="Chromosome"/>
</dbReference>
<keyword evidence="2" id="KW-1185">Reference proteome</keyword>
<dbReference type="KEGG" id="pgz:C2E15_03840"/>
<dbReference type="EMBL" id="CP026377">
    <property type="protein sequence ID" value="AUX92297.1"/>
    <property type="molecule type" value="Genomic_DNA"/>
</dbReference>
<dbReference type="AlphaFoldDB" id="A0A2L0ICR3"/>
<name>A0A2L0ICR3_9GAMM</name>
<evidence type="ECO:0000313" key="1">
    <source>
        <dbReference type="EMBL" id="AUX92297.1"/>
    </source>
</evidence>